<dbReference type="EMBL" id="GBRH01271587">
    <property type="protein sequence ID" value="JAD26308.1"/>
    <property type="molecule type" value="Transcribed_RNA"/>
</dbReference>
<sequence>MQLEQGINWIYKKKG</sequence>
<evidence type="ECO:0000313" key="1">
    <source>
        <dbReference type="EMBL" id="JAD26308.1"/>
    </source>
</evidence>
<protein>
    <submittedName>
        <fullName evidence="1">Uncharacterized protein</fullName>
    </submittedName>
</protein>
<accession>A0A0A8YLA6</accession>
<name>A0A0A8YLA6_ARUDO</name>
<reference evidence="1" key="2">
    <citation type="journal article" date="2015" name="Data Brief">
        <title>Shoot transcriptome of the giant reed, Arundo donax.</title>
        <authorList>
            <person name="Barrero R.A."/>
            <person name="Guerrero F.D."/>
            <person name="Moolhuijzen P."/>
            <person name="Goolsby J.A."/>
            <person name="Tidwell J."/>
            <person name="Bellgard S.E."/>
            <person name="Bellgard M.I."/>
        </authorList>
    </citation>
    <scope>NUCLEOTIDE SEQUENCE</scope>
    <source>
        <tissue evidence="1">Shoot tissue taken approximately 20 cm above the soil surface</tissue>
    </source>
</reference>
<organism evidence="1">
    <name type="scientific">Arundo donax</name>
    <name type="common">Giant reed</name>
    <name type="synonym">Donax arundinaceus</name>
    <dbReference type="NCBI Taxonomy" id="35708"/>
    <lineage>
        <taxon>Eukaryota</taxon>
        <taxon>Viridiplantae</taxon>
        <taxon>Streptophyta</taxon>
        <taxon>Embryophyta</taxon>
        <taxon>Tracheophyta</taxon>
        <taxon>Spermatophyta</taxon>
        <taxon>Magnoliopsida</taxon>
        <taxon>Liliopsida</taxon>
        <taxon>Poales</taxon>
        <taxon>Poaceae</taxon>
        <taxon>PACMAD clade</taxon>
        <taxon>Arundinoideae</taxon>
        <taxon>Arundineae</taxon>
        <taxon>Arundo</taxon>
    </lineage>
</organism>
<reference evidence="1" key="1">
    <citation type="submission" date="2014-09" db="EMBL/GenBank/DDBJ databases">
        <authorList>
            <person name="Magalhaes I.L.F."/>
            <person name="Oliveira U."/>
            <person name="Santos F.R."/>
            <person name="Vidigal T.H.D.A."/>
            <person name="Brescovit A.D."/>
            <person name="Santos A.J."/>
        </authorList>
    </citation>
    <scope>NUCLEOTIDE SEQUENCE</scope>
    <source>
        <tissue evidence="1">Shoot tissue taken approximately 20 cm above the soil surface</tissue>
    </source>
</reference>
<proteinExistence type="predicted"/>